<proteinExistence type="predicted"/>
<gene>
    <name evidence="2" type="ORF">GMARGA_LOCUS28593</name>
</gene>
<accession>A0ABN7WAD1</accession>
<feature type="compositionally biased region" description="Polar residues" evidence="1">
    <location>
        <begin position="43"/>
        <end position="58"/>
    </location>
</feature>
<feature type="region of interest" description="Disordered" evidence="1">
    <location>
        <begin position="1"/>
        <end position="60"/>
    </location>
</feature>
<organism evidence="2 3">
    <name type="scientific">Gigaspora margarita</name>
    <dbReference type="NCBI Taxonomy" id="4874"/>
    <lineage>
        <taxon>Eukaryota</taxon>
        <taxon>Fungi</taxon>
        <taxon>Fungi incertae sedis</taxon>
        <taxon>Mucoromycota</taxon>
        <taxon>Glomeromycotina</taxon>
        <taxon>Glomeromycetes</taxon>
        <taxon>Diversisporales</taxon>
        <taxon>Gigasporaceae</taxon>
        <taxon>Gigaspora</taxon>
    </lineage>
</organism>
<comment type="caution">
    <text evidence="2">The sequence shown here is derived from an EMBL/GenBank/DDBJ whole genome shotgun (WGS) entry which is preliminary data.</text>
</comment>
<dbReference type="EMBL" id="CAJVQB010036846">
    <property type="protein sequence ID" value="CAG8824520.1"/>
    <property type="molecule type" value="Genomic_DNA"/>
</dbReference>
<protein>
    <submittedName>
        <fullName evidence="2">39691_t:CDS:1</fullName>
    </submittedName>
</protein>
<reference evidence="2 3" key="1">
    <citation type="submission" date="2021-06" db="EMBL/GenBank/DDBJ databases">
        <authorList>
            <person name="Kallberg Y."/>
            <person name="Tangrot J."/>
            <person name="Rosling A."/>
        </authorList>
    </citation>
    <scope>NUCLEOTIDE SEQUENCE [LARGE SCALE GENOMIC DNA]</scope>
    <source>
        <strain evidence="2 3">120-4 pot B 10/14</strain>
    </source>
</reference>
<dbReference type="Proteomes" id="UP000789901">
    <property type="component" value="Unassembled WGS sequence"/>
</dbReference>
<evidence type="ECO:0000313" key="3">
    <source>
        <dbReference type="Proteomes" id="UP000789901"/>
    </source>
</evidence>
<sequence>MHVTRNGLSTENSTPELNSQRQEPQQTDDASSKEENDFKTETTPRVNSQRQQTYNNSSKKVHKIELIVVSGKEVIEIVT</sequence>
<feature type="non-terminal residue" evidence="2">
    <location>
        <position position="79"/>
    </location>
</feature>
<evidence type="ECO:0000256" key="1">
    <source>
        <dbReference type="SAM" id="MobiDB-lite"/>
    </source>
</evidence>
<feature type="compositionally biased region" description="Basic and acidic residues" evidence="1">
    <location>
        <begin position="30"/>
        <end position="42"/>
    </location>
</feature>
<keyword evidence="3" id="KW-1185">Reference proteome</keyword>
<name>A0ABN7WAD1_GIGMA</name>
<feature type="compositionally biased region" description="Polar residues" evidence="1">
    <location>
        <begin position="1"/>
        <end position="29"/>
    </location>
</feature>
<evidence type="ECO:0000313" key="2">
    <source>
        <dbReference type="EMBL" id="CAG8824520.1"/>
    </source>
</evidence>